<evidence type="ECO:0000313" key="5">
    <source>
        <dbReference type="Proteomes" id="UP001350972"/>
    </source>
</evidence>
<sequence length="88" mass="9883">MTRDFNLHTAAETDKTAEIPSAVMFIFVLITPRGCDGFLLLLFGGEFPCAEERSVHFSLQFVIRTRISKNWLIHREAPGAANKYTGIP</sequence>
<protein>
    <submittedName>
        <fullName evidence="1">Uncharacterized protein</fullName>
    </submittedName>
</protein>
<dbReference type="AlphaFoldDB" id="A0A225TX64"/>
<reference evidence="1 4" key="1">
    <citation type="submission" date="2017-07" db="EMBL/GenBank/DDBJ databases">
        <title>Raoultella ornithinolytica strain HH3 draft genome.</title>
        <authorList>
            <person name="Duceppe M.-O."/>
            <person name="Huang H."/>
            <person name="Phipps-Todd B."/>
        </authorList>
    </citation>
    <scope>NUCLEOTIDE SEQUENCE [LARGE SCALE GENOMIC DNA]</scope>
    <source>
        <strain evidence="1 4">HH3</strain>
    </source>
</reference>
<dbReference type="Proteomes" id="UP000229713">
    <property type="component" value="Unassembled WGS sequence"/>
</dbReference>
<dbReference type="EMBL" id="CP145163">
    <property type="protein sequence ID" value="WWC13999.1"/>
    <property type="molecule type" value="Genomic_DNA"/>
</dbReference>
<dbReference type="Proteomes" id="UP001064206">
    <property type="component" value="Chromosome"/>
</dbReference>
<dbReference type="GeneID" id="93753803"/>
<name>A0A225TX64_RAOOR</name>
<dbReference type="Proteomes" id="UP001350972">
    <property type="component" value="Chromosome"/>
</dbReference>
<dbReference type="EMBL" id="NKYI01000022">
    <property type="protein sequence ID" value="PIK83509.1"/>
    <property type="molecule type" value="Genomic_DNA"/>
</dbReference>
<evidence type="ECO:0000313" key="2">
    <source>
        <dbReference type="EMBL" id="UXE40564.1"/>
    </source>
</evidence>
<organism evidence="1 4">
    <name type="scientific">Raoultella ornithinolytica</name>
    <name type="common">Klebsiella ornithinolytica</name>
    <dbReference type="NCBI Taxonomy" id="54291"/>
    <lineage>
        <taxon>Bacteria</taxon>
        <taxon>Pseudomonadati</taxon>
        <taxon>Pseudomonadota</taxon>
        <taxon>Gammaproteobacteria</taxon>
        <taxon>Enterobacterales</taxon>
        <taxon>Enterobacteriaceae</taxon>
        <taxon>Klebsiella/Raoultella group</taxon>
        <taxon>Raoultella</taxon>
    </lineage>
</organism>
<reference evidence="2" key="2">
    <citation type="submission" date="2022-09" db="EMBL/GenBank/DDBJ databases">
        <title>Multidrug resistance Raoultella ornithinolytica Strain MQB_Silv_108.</title>
        <authorList>
            <person name="Quintela-Baluja M."/>
        </authorList>
    </citation>
    <scope>NUCLEOTIDE SEQUENCE</scope>
    <source>
        <strain evidence="2">MQB_Silv_108</strain>
    </source>
</reference>
<evidence type="ECO:0000313" key="3">
    <source>
        <dbReference type="EMBL" id="WWC13999.1"/>
    </source>
</evidence>
<keyword evidence="5" id="KW-1185">Reference proteome</keyword>
<evidence type="ECO:0000313" key="4">
    <source>
        <dbReference type="Proteomes" id="UP000229713"/>
    </source>
</evidence>
<accession>A0A225TX64</accession>
<dbReference type="RefSeq" id="WP_004862550.1">
    <property type="nucleotide sequence ID" value="NZ_ABDFAB020000002.1"/>
</dbReference>
<evidence type="ECO:0000313" key="1">
    <source>
        <dbReference type="EMBL" id="PIK83509.1"/>
    </source>
</evidence>
<proteinExistence type="predicted"/>
<reference evidence="3 5" key="3">
    <citation type="submission" date="2024-02" db="EMBL/GenBank/DDBJ databases">
        <title>Tn5403 promotes plasmid rearrangements and degradation of the Klebsiella pneumoniae carbapenemase (KPC) transposon Tn4401.</title>
        <authorList>
            <person name="Sheppard A.E."/>
            <person name="Barry K.E."/>
            <person name="Parikh H.I."/>
            <person name="Vegesana K."/>
            <person name="Sebra R."/>
            <person name="George S."/>
            <person name="Sanderson N.D."/>
            <person name="Stoesser N."/>
            <person name="Eyre D.W."/>
            <person name="Crook D.W."/>
            <person name="Walker A.S."/>
            <person name="Mathers A.J."/>
        </authorList>
    </citation>
    <scope>NUCLEOTIDE SEQUENCE [LARGE SCALE GENOMIC DNA]</scope>
    <source>
        <strain evidence="3 5">CAV1921</strain>
    </source>
</reference>
<dbReference type="EMBL" id="CP104450">
    <property type="protein sequence ID" value="UXE40564.1"/>
    <property type="molecule type" value="Genomic_DNA"/>
</dbReference>
<dbReference type="PaxDb" id="1286170-RORB6_05305"/>
<gene>
    <name evidence="1" type="ORF">CFY86_14665</name>
    <name evidence="3" type="ORF">LM286_12130</name>
    <name evidence="2" type="ORF">N2J37_12860</name>
</gene>